<keyword evidence="1" id="KW-0472">Membrane</keyword>
<evidence type="ECO:0000256" key="1">
    <source>
        <dbReference type="SAM" id="Phobius"/>
    </source>
</evidence>
<gene>
    <name evidence="2" type="ORF">WR25_22275</name>
</gene>
<dbReference type="EMBL" id="LIAE01007170">
    <property type="protein sequence ID" value="PAV81453.1"/>
    <property type="molecule type" value="Genomic_DNA"/>
</dbReference>
<dbReference type="AlphaFoldDB" id="A0A2A2L5N4"/>
<keyword evidence="3" id="KW-1185">Reference proteome</keyword>
<keyword evidence="1" id="KW-1133">Transmembrane helix</keyword>
<comment type="caution">
    <text evidence="2">The sequence shown here is derived from an EMBL/GenBank/DDBJ whole genome shotgun (WGS) entry which is preliminary data.</text>
</comment>
<dbReference type="Proteomes" id="UP000218231">
    <property type="component" value="Unassembled WGS sequence"/>
</dbReference>
<reference evidence="2 3" key="1">
    <citation type="journal article" date="2017" name="Curr. Biol.">
        <title>Genome architecture and evolution of a unichromosomal asexual nematode.</title>
        <authorList>
            <person name="Fradin H."/>
            <person name="Zegar C."/>
            <person name="Gutwein M."/>
            <person name="Lucas J."/>
            <person name="Kovtun M."/>
            <person name="Corcoran D."/>
            <person name="Baugh L.R."/>
            <person name="Kiontke K."/>
            <person name="Gunsalus K."/>
            <person name="Fitch D.H."/>
            <person name="Piano F."/>
        </authorList>
    </citation>
    <scope>NUCLEOTIDE SEQUENCE [LARGE SCALE GENOMIC DNA]</scope>
    <source>
        <strain evidence="2">PF1309</strain>
    </source>
</reference>
<proteinExistence type="predicted"/>
<feature type="transmembrane region" description="Helical" evidence="1">
    <location>
        <begin position="215"/>
        <end position="241"/>
    </location>
</feature>
<organism evidence="2 3">
    <name type="scientific">Diploscapter pachys</name>
    <dbReference type="NCBI Taxonomy" id="2018661"/>
    <lineage>
        <taxon>Eukaryota</taxon>
        <taxon>Metazoa</taxon>
        <taxon>Ecdysozoa</taxon>
        <taxon>Nematoda</taxon>
        <taxon>Chromadorea</taxon>
        <taxon>Rhabditida</taxon>
        <taxon>Rhabditina</taxon>
        <taxon>Rhabditomorpha</taxon>
        <taxon>Rhabditoidea</taxon>
        <taxon>Rhabditidae</taxon>
        <taxon>Diploscapter</taxon>
    </lineage>
</organism>
<evidence type="ECO:0000313" key="3">
    <source>
        <dbReference type="Proteomes" id="UP000218231"/>
    </source>
</evidence>
<dbReference type="OrthoDB" id="5868648at2759"/>
<dbReference type="InterPro" id="IPR011049">
    <property type="entry name" value="Serralysin-like_metalloprot_C"/>
</dbReference>
<accession>A0A2A2L5N4</accession>
<dbReference type="SUPFAM" id="SSF51120">
    <property type="entry name" value="beta-Roll"/>
    <property type="match status" value="1"/>
</dbReference>
<evidence type="ECO:0000313" key="2">
    <source>
        <dbReference type="EMBL" id="PAV81453.1"/>
    </source>
</evidence>
<name>A0A2A2L5N4_9BILA</name>
<keyword evidence="1" id="KW-0812">Transmembrane</keyword>
<protein>
    <submittedName>
        <fullName evidence="2">Uncharacterized protein</fullName>
    </submittedName>
</protein>
<sequence>MDLTTHIMMNDDWTPMDDKAILQQAANLNAEVLSLINEVKSLQANVDPANSPYFAQLTQIQNNATQLNTTVGIMLQNITQANATYSSLMANYTQTIGWFNCFAVSNCVPTPTTTPGTTTTPNWASCPTDNKRSVTNTTSDEYNLKPTGPLLDCSIEIDGVGGEKVIVAVKSLTFDVTGYLRFYDIPGARYIKNYTTNVNTTQDEIKTDSTQIRKIYATTISVQAALITHTAYLLYLVNLIVYYPLTRFVRLSLNYYVIHCWFVSCATVRIIDGKPWDSWINGKPWDSWIDGKSWNSWIDGKPNNSWINGKSNNSWFNGKPNNSWINGKSYNSWIDGKSYNSWIDGTPYIYWIDCK</sequence>